<protein>
    <submittedName>
        <fullName evidence="4">ABC transporter substrate-binding protein</fullName>
    </submittedName>
</protein>
<evidence type="ECO:0000313" key="5">
    <source>
        <dbReference type="Proteomes" id="UP001596189"/>
    </source>
</evidence>
<accession>A0ABW1JH30</accession>
<evidence type="ECO:0000256" key="3">
    <source>
        <dbReference type="ARBA" id="ARBA00022729"/>
    </source>
</evidence>
<reference evidence="5" key="1">
    <citation type="journal article" date="2019" name="Int. J. Syst. Evol. Microbiol.">
        <title>The Global Catalogue of Microorganisms (GCM) 10K type strain sequencing project: providing services to taxonomists for standard genome sequencing and annotation.</title>
        <authorList>
            <consortium name="The Broad Institute Genomics Platform"/>
            <consortium name="The Broad Institute Genome Sequencing Center for Infectious Disease"/>
            <person name="Wu L."/>
            <person name="Ma J."/>
        </authorList>
    </citation>
    <scope>NUCLEOTIDE SEQUENCE [LARGE SCALE GENOMIC DNA]</scope>
    <source>
        <strain evidence="5">KACC 14249</strain>
    </source>
</reference>
<evidence type="ECO:0000256" key="1">
    <source>
        <dbReference type="ARBA" id="ARBA00008520"/>
    </source>
</evidence>
<organism evidence="4 5">
    <name type="scientific">Angustibacter luteus</name>
    <dbReference type="NCBI Taxonomy" id="658456"/>
    <lineage>
        <taxon>Bacteria</taxon>
        <taxon>Bacillati</taxon>
        <taxon>Actinomycetota</taxon>
        <taxon>Actinomycetes</taxon>
        <taxon>Kineosporiales</taxon>
        <taxon>Kineosporiaceae</taxon>
    </lineage>
</organism>
<dbReference type="PANTHER" id="PTHR30061">
    <property type="entry name" value="MALTOSE-BINDING PERIPLASMIC PROTEIN"/>
    <property type="match status" value="1"/>
</dbReference>
<dbReference type="CDD" id="cd14748">
    <property type="entry name" value="PBP2_UgpB"/>
    <property type="match status" value="1"/>
</dbReference>
<comment type="caution">
    <text evidence="4">The sequence shown here is derived from an EMBL/GenBank/DDBJ whole genome shotgun (WGS) entry which is preliminary data.</text>
</comment>
<dbReference type="RefSeq" id="WP_345715138.1">
    <property type="nucleotide sequence ID" value="NZ_BAABFP010000002.1"/>
</dbReference>
<gene>
    <name evidence="4" type="ORF">ACFQDO_13635</name>
</gene>
<comment type="similarity">
    <text evidence="1">Belongs to the bacterial solute-binding protein 1 family.</text>
</comment>
<dbReference type="PANTHER" id="PTHR30061:SF50">
    <property type="entry name" value="MALTOSE_MALTODEXTRIN-BINDING PERIPLASMIC PROTEIN"/>
    <property type="match status" value="1"/>
</dbReference>
<dbReference type="SUPFAM" id="SSF53850">
    <property type="entry name" value="Periplasmic binding protein-like II"/>
    <property type="match status" value="1"/>
</dbReference>
<name>A0ABW1JH30_9ACTN</name>
<keyword evidence="2" id="KW-0813">Transport</keyword>
<dbReference type="Pfam" id="PF01547">
    <property type="entry name" value="SBP_bac_1"/>
    <property type="match status" value="1"/>
</dbReference>
<dbReference type="EMBL" id="JBHSRD010000004">
    <property type="protein sequence ID" value="MFC6008172.1"/>
    <property type="molecule type" value="Genomic_DNA"/>
</dbReference>
<keyword evidence="5" id="KW-1185">Reference proteome</keyword>
<dbReference type="Proteomes" id="UP001596189">
    <property type="component" value="Unassembled WGS sequence"/>
</dbReference>
<proteinExistence type="inferred from homology"/>
<evidence type="ECO:0000256" key="2">
    <source>
        <dbReference type="ARBA" id="ARBA00022448"/>
    </source>
</evidence>
<keyword evidence="3" id="KW-0732">Signal</keyword>
<dbReference type="InterPro" id="IPR006059">
    <property type="entry name" value="SBP"/>
</dbReference>
<dbReference type="Gene3D" id="3.40.190.10">
    <property type="entry name" value="Periplasmic binding protein-like II"/>
    <property type="match status" value="1"/>
</dbReference>
<evidence type="ECO:0000313" key="4">
    <source>
        <dbReference type="EMBL" id="MFC6008172.1"/>
    </source>
</evidence>
<sequence>MAADRPTPRLPRGRVARRCTAVIAVGAVLLVGVTACGGGKASSDEGTTITVAHGYTDVEAAALKTQAEKWNTDHPTTKVNLVYNGGNDSALQKTVAGFTAGNYPDVAYEYGSSAAQLARQPKLVDLTEKVKASGFNWDDFYPSERLAATVDGKVVGVPALVDNLSLVYNKKLFAAAGVPEPTNDWTWEQFRDASKKLSDPAKKTYGWAYVNDASEDTVWRYLAMLWQAGGDLLTSDNTKPAFDSPAGLASLQQLRDMAVTDKSVYLDTGNGNYLNLFNSGKIAMLWTGPWDLSSINDDVEYGVTYLPGYQGNHETISGPDLYLLFDHSSGRTDTAVKFVSWLTSAPVHLEFAIATGDLPLRKSETELPGYQTFLSKYPAEKVFVANLDNVKHVRPNLPEYAEVSTAVGQMVQSVLLGQAEPAAALKTGSQAVAAALAGS</sequence>